<evidence type="ECO:0000313" key="8">
    <source>
        <dbReference type="EMBL" id="RUO44237.1"/>
    </source>
</evidence>
<dbReference type="Proteomes" id="UP000286976">
    <property type="component" value="Unassembled WGS sequence"/>
</dbReference>
<dbReference type="EMBL" id="PIPQ01000001">
    <property type="protein sequence ID" value="RUO44237.1"/>
    <property type="molecule type" value="Genomic_DNA"/>
</dbReference>
<dbReference type="GO" id="GO:0032885">
    <property type="term" value="P:regulation of polysaccharide biosynthetic process"/>
    <property type="evidence" value="ECO:0007669"/>
    <property type="project" value="TreeGrafter"/>
</dbReference>
<dbReference type="RefSeq" id="WP_126756639.1">
    <property type="nucleotide sequence ID" value="NZ_PIPQ01000001.1"/>
</dbReference>
<comment type="similarity">
    <text evidence="2">Belongs to the RseB family.</text>
</comment>
<evidence type="ECO:0000313" key="9">
    <source>
        <dbReference type="Proteomes" id="UP000286976"/>
    </source>
</evidence>
<organism evidence="8 9">
    <name type="scientific">Aliidiomarina taiwanensis</name>
    <dbReference type="NCBI Taxonomy" id="946228"/>
    <lineage>
        <taxon>Bacteria</taxon>
        <taxon>Pseudomonadati</taxon>
        <taxon>Pseudomonadota</taxon>
        <taxon>Gammaproteobacteria</taxon>
        <taxon>Alteromonadales</taxon>
        <taxon>Idiomarinaceae</taxon>
        <taxon>Aliidiomarina</taxon>
    </lineage>
</organism>
<dbReference type="InterPro" id="IPR038484">
    <property type="entry name" value="MucB/RseB_C_sf"/>
</dbReference>
<dbReference type="InterPro" id="IPR033434">
    <property type="entry name" value="MucB/RseB_N"/>
</dbReference>
<dbReference type="Pfam" id="PF17188">
    <property type="entry name" value="MucB_RseB_C"/>
    <property type="match status" value="1"/>
</dbReference>
<reference evidence="8 9" key="1">
    <citation type="journal article" date="2011" name="Front. Microbiol.">
        <title>Genomic signatures of strain selection and enhancement in Bacillus atrophaeus var. globigii, a historical biowarfare simulant.</title>
        <authorList>
            <person name="Gibbons H.S."/>
            <person name="Broomall S.M."/>
            <person name="McNew L.A."/>
            <person name="Daligault H."/>
            <person name="Chapman C."/>
            <person name="Bruce D."/>
            <person name="Karavis M."/>
            <person name="Krepps M."/>
            <person name="McGregor P.A."/>
            <person name="Hong C."/>
            <person name="Park K.H."/>
            <person name="Akmal A."/>
            <person name="Feldman A."/>
            <person name="Lin J.S."/>
            <person name="Chang W.E."/>
            <person name="Higgs B.W."/>
            <person name="Demirev P."/>
            <person name="Lindquist J."/>
            <person name="Liem A."/>
            <person name="Fochler E."/>
            <person name="Read T.D."/>
            <person name="Tapia R."/>
            <person name="Johnson S."/>
            <person name="Bishop-Lilly K.A."/>
            <person name="Detter C."/>
            <person name="Han C."/>
            <person name="Sozhamannan S."/>
            <person name="Rosenzweig C.N."/>
            <person name="Skowronski E.W."/>
        </authorList>
    </citation>
    <scope>NUCLEOTIDE SEQUENCE [LARGE SCALE GENOMIC DNA]</scope>
    <source>
        <strain evidence="8 9">AIT1</strain>
    </source>
</reference>
<dbReference type="CDD" id="cd16327">
    <property type="entry name" value="RseB"/>
    <property type="match status" value="1"/>
</dbReference>
<dbReference type="InterPro" id="IPR033436">
    <property type="entry name" value="MucB/RseB_C"/>
</dbReference>
<comment type="subcellular location">
    <subcellularLocation>
        <location evidence="1">Periplasm</location>
    </subcellularLocation>
</comment>
<feature type="domain" description="MucB/RseB N-terminal" evidence="6">
    <location>
        <begin position="55"/>
        <end position="225"/>
    </location>
</feature>
<evidence type="ECO:0000256" key="1">
    <source>
        <dbReference type="ARBA" id="ARBA00004418"/>
    </source>
</evidence>
<keyword evidence="3 5" id="KW-0732">Signal</keyword>
<evidence type="ECO:0000256" key="5">
    <source>
        <dbReference type="SAM" id="SignalP"/>
    </source>
</evidence>
<feature type="domain" description="MucB/RseB C-terminal" evidence="7">
    <location>
        <begin position="246"/>
        <end position="340"/>
    </location>
</feature>
<evidence type="ECO:0000256" key="4">
    <source>
        <dbReference type="ARBA" id="ARBA00022764"/>
    </source>
</evidence>
<protein>
    <recommendedName>
        <fullName evidence="10">Negative regulator of sigma E activity</fullName>
    </recommendedName>
</protein>
<dbReference type="OrthoDB" id="7067274at2"/>
<gene>
    <name evidence="8" type="ORF">CWE15_03455</name>
</gene>
<comment type="caution">
    <text evidence="8">The sequence shown here is derived from an EMBL/GenBank/DDBJ whole genome shotgun (WGS) entry which is preliminary data.</text>
</comment>
<feature type="chain" id="PRO_5019587827" description="Negative regulator of sigma E activity" evidence="5">
    <location>
        <begin position="19"/>
        <end position="343"/>
    </location>
</feature>
<evidence type="ECO:0000259" key="6">
    <source>
        <dbReference type="Pfam" id="PF03888"/>
    </source>
</evidence>
<proteinExistence type="inferred from homology"/>
<evidence type="ECO:0000256" key="2">
    <source>
        <dbReference type="ARBA" id="ARBA00008150"/>
    </source>
</evidence>
<evidence type="ECO:0000256" key="3">
    <source>
        <dbReference type="ARBA" id="ARBA00022729"/>
    </source>
</evidence>
<dbReference type="GO" id="GO:0045152">
    <property type="term" value="F:antisigma factor binding"/>
    <property type="evidence" value="ECO:0007669"/>
    <property type="project" value="TreeGrafter"/>
</dbReference>
<name>A0A432XA32_9GAMM</name>
<keyword evidence="4" id="KW-0574">Periplasm</keyword>
<sequence length="343" mass="38123">MKPYVVGLLVICSLNVGALQSVAAAEPSALATNTVEPVPTEQESNELQQARAQGEHWFKRMQSALQELNYRASFIAMQPSGLQAYRWVHSVTPAGNNIEVIESLNGPHNQAVRFNNQVAYLSSTSTPYAVASETLSGPIPSGLYGSFETLHHSYHMVAVGGDRVVDRAAQHIRLIPHERDRYLYSLWVDRETGMLLSMNTYLPSGDVVEQILLTSLHVQAESLEEVQQLESQWGQGPSRQPMRQQQTSNEWQFDEVPTGFTVQRQQQVRVAMNGPLAEHFMFTDGMAKFSVYIIENENQVLPVQYENLTSMVSVVHDSFAVTIVGKVPLSMAQAVAAGVRRQP</sequence>
<dbReference type="Gene3D" id="2.50.20.10">
    <property type="entry name" value="Lipoprotein localisation LolA/LolB/LppX"/>
    <property type="match status" value="1"/>
</dbReference>
<dbReference type="GO" id="GO:0030288">
    <property type="term" value="C:outer membrane-bounded periplasmic space"/>
    <property type="evidence" value="ECO:0007669"/>
    <property type="project" value="TreeGrafter"/>
</dbReference>
<dbReference type="Pfam" id="PF03888">
    <property type="entry name" value="MucB_RseB"/>
    <property type="match status" value="1"/>
</dbReference>
<dbReference type="PANTHER" id="PTHR38782:SF1">
    <property type="entry name" value="SIGMA-E FACTOR REGULATORY PROTEIN RSEB"/>
    <property type="match status" value="1"/>
</dbReference>
<dbReference type="Gene3D" id="3.30.200.100">
    <property type="entry name" value="MucB/RseB, C-terminal domain"/>
    <property type="match status" value="1"/>
</dbReference>
<evidence type="ECO:0000259" key="7">
    <source>
        <dbReference type="Pfam" id="PF17188"/>
    </source>
</evidence>
<dbReference type="PIRSF" id="PIRSF005427">
    <property type="entry name" value="RseB"/>
    <property type="match status" value="1"/>
</dbReference>
<dbReference type="InterPro" id="IPR005588">
    <property type="entry name" value="MucB_RseB"/>
</dbReference>
<keyword evidence="9" id="KW-1185">Reference proteome</keyword>
<evidence type="ECO:0008006" key="10">
    <source>
        <dbReference type="Google" id="ProtNLM"/>
    </source>
</evidence>
<dbReference type="AlphaFoldDB" id="A0A432XA32"/>
<accession>A0A432XA32</accession>
<feature type="signal peptide" evidence="5">
    <location>
        <begin position="1"/>
        <end position="18"/>
    </location>
</feature>
<dbReference type="PANTHER" id="PTHR38782">
    <property type="match status" value="1"/>
</dbReference>